<accession>A0A453AL10</accession>
<keyword evidence="3" id="KW-1185">Reference proteome</keyword>
<evidence type="ECO:0000313" key="2">
    <source>
        <dbReference type="EnsemblPlants" id="AET2Gv20178300.27"/>
    </source>
</evidence>
<name>A0A453AL10_AEGTS</name>
<reference evidence="2" key="3">
    <citation type="journal article" date="2017" name="Nature">
        <title>Genome sequence of the progenitor of the wheat D genome Aegilops tauschii.</title>
        <authorList>
            <person name="Luo M.C."/>
            <person name="Gu Y.Q."/>
            <person name="Puiu D."/>
            <person name="Wang H."/>
            <person name="Twardziok S.O."/>
            <person name="Deal K.R."/>
            <person name="Huo N."/>
            <person name="Zhu T."/>
            <person name="Wang L."/>
            <person name="Wang Y."/>
            <person name="McGuire P.E."/>
            <person name="Liu S."/>
            <person name="Long H."/>
            <person name="Ramasamy R.K."/>
            <person name="Rodriguez J.C."/>
            <person name="Van S.L."/>
            <person name="Yuan L."/>
            <person name="Wang Z."/>
            <person name="Xia Z."/>
            <person name="Xiao L."/>
            <person name="Anderson O.D."/>
            <person name="Ouyang S."/>
            <person name="Liang Y."/>
            <person name="Zimin A.V."/>
            <person name="Pertea G."/>
            <person name="Qi P."/>
            <person name="Bennetzen J.L."/>
            <person name="Dai X."/>
            <person name="Dawson M.W."/>
            <person name="Muller H.G."/>
            <person name="Kugler K."/>
            <person name="Rivarola-Duarte L."/>
            <person name="Spannagl M."/>
            <person name="Mayer K.F.X."/>
            <person name="Lu F.H."/>
            <person name="Bevan M.W."/>
            <person name="Leroy P."/>
            <person name="Li P."/>
            <person name="You F.M."/>
            <person name="Sun Q."/>
            <person name="Liu Z."/>
            <person name="Lyons E."/>
            <person name="Wicker T."/>
            <person name="Salzberg S.L."/>
            <person name="Devos K.M."/>
            <person name="Dvorak J."/>
        </authorList>
    </citation>
    <scope>NUCLEOTIDE SEQUENCE [LARGE SCALE GENOMIC DNA]</scope>
    <source>
        <strain evidence="2">cv. AL8/78</strain>
    </source>
</reference>
<proteinExistence type="predicted"/>
<dbReference type="EnsemblPlants" id="AET2Gv20178300.27">
    <property type="protein sequence ID" value="AET2Gv20178300.27"/>
    <property type="gene ID" value="AET2Gv20178300"/>
</dbReference>
<dbReference type="Proteomes" id="UP000015105">
    <property type="component" value="Chromosome 2D"/>
</dbReference>
<protein>
    <submittedName>
        <fullName evidence="2">Uncharacterized protein</fullName>
    </submittedName>
</protein>
<organism evidence="2 3">
    <name type="scientific">Aegilops tauschii subsp. strangulata</name>
    <name type="common">Goatgrass</name>
    <dbReference type="NCBI Taxonomy" id="200361"/>
    <lineage>
        <taxon>Eukaryota</taxon>
        <taxon>Viridiplantae</taxon>
        <taxon>Streptophyta</taxon>
        <taxon>Embryophyta</taxon>
        <taxon>Tracheophyta</taxon>
        <taxon>Spermatophyta</taxon>
        <taxon>Magnoliopsida</taxon>
        <taxon>Liliopsida</taxon>
        <taxon>Poales</taxon>
        <taxon>Poaceae</taxon>
        <taxon>BOP clade</taxon>
        <taxon>Pooideae</taxon>
        <taxon>Triticodae</taxon>
        <taxon>Triticeae</taxon>
        <taxon>Triticinae</taxon>
        <taxon>Aegilops</taxon>
    </lineage>
</organism>
<evidence type="ECO:0000256" key="1">
    <source>
        <dbReference type="SAM" id="MobiDB-lite"/>
    </source>
</evidence>
<feature type="region of interest" description="Disordered" evidence="1">
    <location>
        <begin position="19"/>
        <end position="44"/>
    </location>
</feature>
<reference evidence="3" key="1">
    <citation type="journal article" date="2014" name="Science">
        <title>Ancient hybridizations among the ancestral genomes of bread wheat.</title>
        <authorList>
            <consortium name="International Wheat Genome Sequencing Consortium,"/>
            <person name="Marcussen T."/>
            <person name="Sandve S.R."/>
            <person name="Heier L."/>
            <person name="Spannagl M."/>
            <person name="Pfeifer M."/>
            <person name="Jakobsen K.S."/>
            <person name="Wulff B.B."/>
            <person name="Steuernagel B."/>
            <person name="Mayer K.F."/>
            <person name="Olsen O.A."/>
        </authorList>
    </citation>
    <scope>NUCLEOTIDE SEQUENCE [LARGE SCALE GENOMIC DNA]</scope>
    <source>
        <strain evidence="3">cv. AL8/78</strain>
    </source>
</reference>
<reference evidence="2" key="5">
    <citation type="journal article" date="2021" name="G3 (Bethesda)">
        <title>Aegilops tauschii genome assembly Aet v5.0 features greater sequence contiguity and improved annotation.</title>
        <authorList>
            <person name="Wang L."/>
            <person name="Zhu T."/>
            <person name="Rodriguez J.C."/>
            <person name="Deal K.R."/>
            <person name="Dubcovsky J."/>
            <person name="McGuire P.E."/>
            <person name="Lux T."/>
            <person name="Spannagl M."/>
            <person name="Mayer K.F.X."/>
            <person name="Baldrich P."/>
            <person name="Meyers B.C."/>
            <person name="Huo N."/>
            <person name="Gu Y.Q."/>
            <person name="Zhou H."/>
            <person name="Devos K.M."/>
            <person name="Bennetzen J.L."/>
            <person name="Unver T."/>
            <person name="Budak H."/>
            <person name="Gulick P.J."/>
            <person name="Galiba G."/>
            <person name="Kalapos B."/>
            <person name="Nelson D.R."/>
            <person name="Li P."/>
            <person name="You F.M."/>
            <person name="Luo M.C."/>
            <person name="Dvorak J."/>
        </authorList>
    </citation>
    <scope>NUCLEOTIDE SEQUENCE [LARGE SCALE GENOMIC DNA]</scope>
    <source>
        <strain evidence="2">cv. AL8/78</strain>
    </source>
</reference>
<evidence type="ECO:0000313" key="3">
    <source>
        <dbReference type="Proteomes" id="UP000015105"/>
    </source>
</evidence>
<dbReference type="Gramene" id="AET2Gv20178300.27">
    <property type="protein sequence ID" value="AET2Gv20178300.27"/>
    <property type="gene ID" value="AET2Gv20178300"/>
</dbReference>
<reference evidence="2" key="4">
    <citation type="submission" date="2019-03" db="UniProtKB">
        <authorList>
            <consortium name="EnsemblPlants"/>
        </authorList>
    </citation>
    <scope>IDENTIFICATION</scope>
</reference>
<dbReference type="AlphaFoldDB" id="A0A453AL10"/>
<sequence>ALRVDRMLLSFAQPRLLPRLPSPATATATTARPRAPRRALSSAAKTAAAGRLRAVVSERAVEGM</sequence>
<reference evidence="3" key="2">
    <citation type="journal article" date="2017" name="Nat. Plants">
        <title>The Aegilops tauschii genome reveals multiple impacts of transposons.</title>
        <authorList>
            <person name="Zhao G."/>
            <person name="Zou C."/>
            <person name="Li K."/>
            <person name="Wang K."/>
            <person name="Li T."/>
            <person name="Gao L."/>
            <person name="Zhang X."/>
            <person name="Wang H."/>
            <person name="Yang Z."/>
            <person name="Liu X."/>
            <person name="Jiang W."/>
            <person name="Mao L."/>
            <person name="Kong X."/>
            <person name="Jiao Y."/>
            <person name="Jia J."/>
        </authorList>
    </citation>
    <scope>NUCLEOTIDE SEQUENCE [LARGE SCALE GENOMIC DNA]</scope>
    <source>
        <strain evidence="3">cv. AL8/78</strain>
    </source>
</reference>